<evidence type="ECO:0000256" key="1">
    <source>
        <dbReference type="SAM" id="Coils"/>
    </source>
</evidence>
<keyword evidence="1" id="KW-0175">Coiled coil</keyword>
<organism evidence="2 3">
    <name type="scientific">Daubentonia madagascariensis</name>
    <name type="common">Aye-aye</name>
    <name type="synonym">Sciurus madagascariensis</name>
    <dbReference type="NCBI Taxonomy" id="31869"/>
    <lineage>
        <taxon>Eukaryota</taxon>
        <taxon>Metazoa</taxon>
        <taxon>Chordata</taxon>
        <taxon>Craniata</taxon>
        <taxon>Vertebrata</taxon>
        <taxon>Euteleostomi</taxon>
        <taxon>Mammalia</taxon>
        <taxon>Eutheria</taxon>
        <taxon>Euarchontoglires</taxon>
        <taxon>Primates</taxon>
        <taxon>Strepsirrhini</taxon>
        <taxon>Chiromyiformes</taxon>
        <taxon>Daubentoniidae</taxon>
        <taxon>Daubentonia</taxon>
    </lineage>
</organism>
<proteinExistence type="predicted"/>
<feature type="non-terminal residue" evidence="2">
    <location>
        <position position="1"/>
    </location>
</feature>
<dbReference type="EMBL" id="JBFSEQ010000011">
    <property type="protein sequence ID" value="KAL2766430.1"/>
    <property type="molecule type" value="Genomic_DNA"/>
</dbReference>
<evidence type="ECO:0000313" key="3">
    <source>
        <dbReference type="Proteomes" id="UP001610411"/>
    </source>
</evidence>
<evidence type="ECO:0000313" key="2">
    <source>
        <dbReference type="EMBL" id="KAL2766430.1"/>
    </source>
</evidence>
<gene>
    <name evidence="2" type="ORF">WCI35_028413</name>
</gene>
<feature type="coiled-coil region" evidence="1">
    <location>
        <begin position="10"/>
        <end position="51"/>
    </location>
</feature>
<comment type="caution">
    <text evidence="2">The sequence shown here is derived from an EMBL/GenBank/DDBJ whole genome shotgun (WGS) entry which is preliminary data.</text>
</comment>
<name>A0ABD2DI53_DAUMA</name>
<accession>A0ABD2DI53</accession>
<reference evidence="2 3" key="1">
    <citation type="journal article" date="2024" name="G3 (Bethesda)">
        <title>A hybrid genome assembly of the endangered aye-aye (Daubentonia madagascariensis).</title>
        <authorList>
            <person name="Versoza C.J."/>
            <person name="Pfeifer S.P."/>
        </authorList>
    </citation>
    <scope>NUCLEOTIDE SEQUENCE [LARGE SCALE GENOMIC DNA]</scope>
    <source>
        <strain evidence="2">6821</strain>
    </source>
</reference>
<sequence>LRELIINLQLAQRKRQISQAKKQLELAAKETETYKQRIEKMRDHQQEAELKHRYQIADYETAAQHYW</sequence>
<dbReference type="Proteomes" id="UP001610411">
    <property type="component" value="Unassembled WGS sequence"/>
</dbReference>
<feature type="non-terminal residue" evidence="2">
    <location>
        <position position="67"/>
    </location>
</feature>
<keyword evidence="3" id="KW-1185">Reference proteome</keyword>
<dbReference type="AlphaFoldDB" id="A0ABD2DI53"/>
<protein>
    <submittedName>
        <fullName evidence="2">Nuclear pore complex-interacting protein family member A5 isoform 1</fullName>
    </submittedName>
</protein>